<dbReference type="InterPro" id="IPR039134">
    <property type="entry name" value="SMUG1"/>
</dbReference>
<evidence type="ECO:0000256" key="3">
    <source>
        <dbReference type="ARBA" id="ARBA00023125"/>
    </source>
</evidence>
<keyword evidence="7" id="KW-1185">Reference proteome</keyword>
<dbReference type="GO" id="GO:0000703">
    <property type="term" value="F:oxidized pyrimidine nucleobase lesion DNA N-glycosylase activity"/>
    <property type="evidence" value="ECO:0007669"/>
    <property type="project" value="TreeGrafter"/>
</dbReference>
<keyword evidence="3" id="KW-0238">DNA-binding</keyword>
<keyword evidence="4" id="KW-0234">DNA repair</keyword>
<name>A0A8J7NQP2_ATRSP</name>
<dbReference type="PANTHER" id="PTHR13235">
    <property type="entry name" value="SINGLE-STRAND SELECTIVE MONOFUNCTIONAL URACIL DNA GLYCOSYLASE"/>
    <property type="match status" value="1"/>
</dbReference>
<comment type="caution">
    <text evidence="6">The sequence shown here is derived from an EMBL/GenBank/DDBJ whole genome shotgun (WGS) entry which is preliminary data.</text>
</comment>
<dbReference type="Gene3D" id="3.40.470.10">
    <property type="entry name" value="Uracil-DNA glycosylase-like domain"/>
    <property type="match status" value="1"/>
</dbReference>
<feature type="region of interest" description="Disordered" evidence="5">
    <location>
        <begin position="117"/>
        <end position="136"/>
    </location>
</feature>
<feature type="non-terminal residue" evidence="6">
    <location>
        <position position="148"/>
    </location>
</feature>
<dbReference type="GO" id="GO:0003677">
    <property type="term" value="F:DNA binding"/>
    <property type="evidence" value="ECO:0007669"/>
    <property type="project" value="UniProtKB-KW"/>
</dbReference>
<gene>
    <name evidence="6" type="primary">Smug1</name>
    <name evidence="6" type="ORF">GTO95_0014185</name>
</gene>
<evidence type="ECO:0000256" key="1">
    <source>
        <dbReference type="ARBA" id="ARBA00022763"/>
    </source>
</evidence>
<dbReference type="GO" id="GO:0017065">
    <property type="term" value="F:single-strand selective uracil DNA N-glycosylase activity"/>
    <property type="evidence" value="ECO:0007669"/>
    <property type="project" value="InterPro"/>
</dbReference>
<feature type="non-terminal residue" evidence="6">
    <location>
        <position position="1"/>
    </location>
</feature>
<dbReference type="PANTHER" id="PTHR13235:SF2">
    <property type="entry name" value="SINGLE-STRAND SELECTIVE MONOFUNCTIONAL URACIL DNA GLYCOSYLASE"/>
    <property type="match status" value="1"/>
</dbReference>
<reference evidence="6" key="1">
    <citation type="journal article" date="2021" name="Cell">
        <title>Tracing the genetic footprints of vertebrate landing in non-teleost ray-finned fishes.</title>
        <authorList>
            <person name="Bi X."/>
            <person name="Wang K."/>
            <person name="Yang L."/>
            <person name="Pan H."/>
            <person name="Jiang H."/>
            <person name="Wei Q."/>
            <person name="Fang M."/>
            <person name="Yu H."/>
            <person name="Zhu C."/>
            <person name="Cai Y."/>
            <person name="He Y."/>
            <person name="Gan X."/>
            <person name="Zeng H."/>
            <person name="Yu D."/>
            <person name="Zhu Y."/>
            <person name="Jiang H."/>
            <person name="Qiu Q."/>
            <person name="Yang H."/>
            <person name="Zhang Y.E."/>
            <person name="Wang W."/>
            <person name="Zhu M."/>
            <person name="He S."/>
            <person name="Zhang G."/>
        </authorList>
    </citation>
    <scope>NUCLEOTIDE SEQUENCE</scope>
    <source>
        <strain evidence="6">Allg_001</strain>
    </source>
</reference>
<dbReference type="SUPFAM" id="SSF52141">
    <property type="entry name" value="Uracil-DNA glycosylase-like"/>
    <property type="match status" value="1"/>
</dbReference>
<dbReference type="InterPro" id="IPR036895">
    <property type="entry name" value="Uracil-DNA_glycosylase-like_sf"/>
</dbReference>
<dbReference type="AlphaFoldDB" id="A0A8J7NQP2"/>
<accession>A0A8J7NQP2</accession>
<evidence type="ECO:0000256" key="4">
    <source>
        <dbReference type="ARBA" id="ARBA00023204"/>
    </source>
</evidence>
<evidence type="ECO:0000313" key="6">
    <source>
        <dbReference type="EMBL" id="MBN3317792.1"/>
    </source>
</evidence>
<organism evidence="6 7">
    <name type="scientific">Atractosteus spatula</name>
    <name type="common">Alligator gar</name>
    <name type="synonym">Lepisosteus spatula</name>
    <dbReference type="NCBI Taxonomy" id="7917"/>
    <lineage>
        <taxon>Eukaryota</taxon>
        <taxon>Metazoa</taxon>
        <taxon>Chordata</taxon>
        <taxon>Craniata</taxon>
        <taxon>Vertebrata</taxon>
        <taxon>Euteleostomi</taxon>
        <taxon>Actinopterygii</taxon>
        <taxon>Neopterygii</taxon>
        <taxon>Holostei</taxon>
        <taxon>Semionotiformes</taxon>
        <taxon>Lepisosteidae</taxon>
        <taxon>Atractosteus</taxon>
    </lineage>
</organism>
<keyword evidence="1" id="KW-0227">DNA damage</keyword>
<evidence type="ECO:0000256" key="5">
    <source>
        <dbReference type="SAM" id="MobiDB-lite"/>
    </source>
</evidence>
<sequence length="148" mass="16257">MQDAGDRGDQAVSLALPPAAAGLFEGTTAASRLLRAELELCARLRGLAFSEPVRYVYNPLEYAWEMHSCYVNTYCHDGQDVLFLGMNPGPFGMAQTGVPFGEVAVVRDWLGISGRVGRPAEEHPKRPIRGLDTPQSEGRLSYYSALRR</sequence>
<keyword evidence="2" id="KW-0378">Hydrolase</keyword>
<dbReference type="EMBL" id="JAAWVO010036829">
    <property type="protein sequence ID" value="MBN3317792.1"/>
    <property type="molecule type" value="Genomic_DNA"/>
</dbReference>
<evidence type="ECO:0000313" key="7">
    <source>
        <dbReference type="Proteomes" id="UP000736164"/>
    </source>
</evidence>
<dbReference type="Proteomes" id="UP000736164">
    <property type="component" value="Unassembled WGS sequence"/>
</dbReference>
<proteinExistence type="predicted"/>
<evidence type="ECO:0000256" key="2">
    <source>
        <dbReference type="ARBA" id="ARBA00022801"/>
    </source>
</evidence>
<dbReference type="GO" id="GO:0006284">
    <property type="term" value="P:base-excision repair"/>
    <property type="evidence" value="ECO:0007669"/>
    <property type="project" value="InterPro"/>
</dbReference>
<protein>
    <submittedName>
        <fullName evidence="6">SMUG1 glycosylase</fullName>
    </submittedName>
</protein>